<dbReference type="PaxDb" id="284590-Q6CRH3"/>
<dbReference type="STRING" id="284590.Q6CRH3"/>
<dbReference type="InterPro" id="IPR011993">
    <property type="entry name" value="PH-like_dom_sf"/>
</dbReference>
<dbReference type="PIRSF" id="PIRSF013217">
    <property type="entry name" value="UCP013217_Opy1"/>
    <property type="match status" value="1"/>
</dbReference>
<evidence type="ECO:0000313" key="3">
    <source>
        <dbReference type="Proteomes" id="UP000000598"/>
    </source>
</evidence>
<dbReference type="PROSITE" id="PS50003">
    <property type="entry name" value="PH_DOMAIN"/>
    <property type="match status" value="2"/>
</dbReference>
<evidence type="ECO:0000259" key="1">
    <source>
        <dbReference type="PROSITE" id="PS50003"/>
    </source>
</evidence>
<feature type="domain" description="PH" evidence="1">
    <location>
        <begin position="198"/>
        <end position="293"/>
    </location>
</feature>
<dbReference type="HOGENOM" id="CLU_038624_0_0_1"/>
<gene>
    <name evidence="2" type="ORF">KLLA0_D09064g</name>
</gene>
<protein>
    <submittedName>
        <fullName evidence="2">KLLA0D09064p</fullName>
    </submittedName>
</protein>
<organism evidence="2 3">
    <name type="scientific">Kluyveromyces lactis (strain ATCC 8585 / CBS 2359 / DSM 70799 / NBRC 1267 / NRRL Y-1140 / WM37)</name>
    <name type="common">Yeast</name>
    <name type="synonym">Candida sphaerica</name>
    <dbReference type="NCBI Taxonomy" id="284590"/>
    <lineage>
        <taxon>Eukaryota</taxon>
        <taxon>Fungi</taxon>
        <taxon>Dikarya</taxon>
        <taxon>Ascomycota</taxon>
        <taxon>Saccharomycotina</taxon>
        <taxon>Saccharomycetes</taxon>
        <taxon>Saccharomycetales</taxon>
        <taxon>Saccharomycetaceae</taxon>
        <taxon>Kluyveromyces</taxon>
    </lineage>
</organism>
<dbReference type="KEGG" id="kla:KLLA0_D09064g"/>
<dbReference type="Pfam" id="PF00169">
    <property type="entry name" value="PH"/>
    <property type="match status" value="2"/>
</dbReference>
<dbReference type="InParanoid" id="Q6CRH3"/>
<dbReference type="eggNOG" id="ENOG502S04D">
    <property type="taxonomic scope" value="Eukaryota"/>
</dbReference>
<dbReference type="FunCoup" id="Q6CRH3">
    <property type="interactions" value="212"/>
</dbReference>
<dbReference type="InterPro" id="IPR016609">
    <property type="entry name" value="Opy1"/>
</dbReference>
<dbReference type="Proteomes" id="UP000000598">
    <property type="component" value="Chromosome D"/>
</dbReference>
<keyword evidence="3" id="KW-1185">Reference proteome</keyword>
<dbReference type="InterPro" id="IPR001849">
    <property type="entry name" value="PH_domain"/>
</dbReference>
<dbReference type="AlphaFoldDB" id="Q6CRH3"/>
<reference evidence="2 3" key="1">
    <citation type="journal article" date="2004" name="Nature">
        <title>Genome evolution in yeasts.</title>
        <authorList>
            <consortium name="Genolevures"/>
            <person name="Dujon B."/>
            <person name="Sherman D."/>
            <person name="Fischer G."/>
            <person name="Durrens P."/>
            <person name="Casaregola S."/>
            <person name="Lafontaine I."/>
            <person name="de Montigny J."/>
            <person name="Marck C."/>
            <person name="Neuveglise C."/>
            <person name="Talla E."/>
            <person name="Goffard N."/>
            <person name="Frangeul L."/>
            <person name="Aigle M."/>
            <person name="Anthouard V."/>
            <person name="Babour A."/>
            <person name="Barbe V."/>
            <person name="Barnay S."/>
            <person name="Blanchin S."/>
            <person name="Beckerich J.M."/>
            <person name="Beyne E."/>
            <person name="Bleykasten C."/>
            <person name="Boisrame A."/>
            <person name="Boyer J."/>
            <person name="Cattolico L."/>
            <person name="Confanioleri F."/>
            <person name="de Daruvar A."/>
            <person name="Despons L."/>
            <person name="Fabre E."/>
            <person name="Fairhead C."/>
            <person name="Ferry-Dumazet H."/>
            <person name="Groppi A."/>
            <person name="Hantraye F."/>
            <person name="Hennequin C."/>
            <person name="Jauniaux N."/>
            <person name="Joyet P."/>
            <person name="Kachouri R."/>
            <person name="Kerrest A."/>
            <person name="Koszul R."/>
            <person name="Lemaire M."/>
            <person name="Lesur I."/>
            <person name="Ma L."/>
            <person name="Muller H."/>
            <person name="Nicaud J.M."/>
            <person name="Nikolski M."/>
            <person name="Oztas S."/>
            <person name="Ozier-Kalogeropoulos O."/>
            <person name="Pellenz S."/>
            <person name="Potier S."/>
            <person name="Richard G.F."/>
            <person name="Straub M.L."/>
            <person name="Suleau A."/>
            <person name="Swennene D."/>
            <person name="Tekaia F."/>
            <person name="Wesolowski-Louvel M."/>
            <person name="Westhof E."/>
            <person name="Wirth B."/>
            <person name="Zeniou-Meyer M."/>
            <person name="Zivanovic I."/>
            <person name="Bolotin-Fukuhara M."/>
            <person name="Thierry A."/>
            <person name="Bouchier C."/>
            <person name="Caudron B."/>
            <person name="Scarpelli C."/>
            <person name="Gaillardin C."/>
            <person name="Weissenbach J."/>
            <person name="Wincker P."/>
            <person name="Souciet J.L."/>
        </authorList>
    </citation>
    <scope>NUCLEOTIDE SEQUENCE [LARGE SCALE GENOMIC DNA]</scope>
    <source>
        <strain evidence="3">ATCC 8585 / CBS 2359 / DSM 70799 / NBRC 1267 / NRRL Y-1140 / WM37</strain>
    </source>
</reference>
<dbReference type="SUPFAM" id="SSF50729">
    <property type="entry name" value="PH domain-like"/>
    <property type="match status" value="2"/>
</dbReference>
<dbReference type="SMART" id="SM00233">
    <property type="entry name" value="PH"/>
    <property type="match status" value="2"/>
</dbReference>
<dbReference type="OMA" id="GQFSYYK"/>
<evidence type="ECO:0000313" key="2">
    <source>
        <dbReference type="EMBL" id="CAH00562.1"/>
    </source>
</evidence>
<accession>Q6CRH3</accession>
<name>Q6CRH3_KLULA</name>
<proteinExistence type="predicted"/>
<dbReference type="Gene3D" id="2.30.29.30">
    <property type="entry name" value="Pleckstrin-homology domain (PH domain)/Phosphotyrosine-binding domain (PTB)"/>
    <property type="match status" value="2"/>
</dbReference>
<feature type="domain" description="PH" evidence="1">
    <location>
        <begin position="11"/>
        <end position="123"/>
    </location>
</feature>
<dbReference type="EMBL" id="CR382124">
    <property type="protein sequence ID" value="CAH00562.1"/>
    <property type="molecule type" value="Genomic_DNA"/>
</dbReference>
<sequence length="305" mass="35164">MGQQTFEDNEEIIYSSYLVKKPTVSKSISSTKQLAKNWTNWSVKKTKYNHKYWCVLRKTQFSYYKDESERVAEKVIPIQDILGCRAYGDNKLDIFTKGMTLRFKSPDADVIRSWVQSINELLPHLNNYGSESDLEIAESDDEQIEGEQADEHGIQKTTQVVKENKDTNSTSDIKSINNGVVEEDKKFFEFYDALKPSHLIQSGVIHAKNKRSLTGRKWKSYKCELTNRSLKLYSIKTGDCRYSVPMENVVDCIEVDSKDPLFAVITFNQRLKLKANDEDELVDWIINTKSCVMVRNSLAAHTKRS</sequence>